<dbReference type="Pfam" id="PF05199">
    <property type="entry name" value="GMC_oxred_C"/>
    <property type="match status" value="1"/>
</dbReference>
<dbReference type="InterPro" id="IPR000172">
    <property type="entry name" value="GMC_OxRdtase_N"/>
</dbReference>
<evidence type="ECO:0000256" key="3">
    <source>
        <dbReference type="ARBA" id="ARBA00022630"/>
    </source>
</evidence>
<comment type="similarity">
    <text evidence="2 5">Belongs to the GMC oxidoreductase family.</text>
</comment>
<evidence type="ECO:0000313" key="7">
    <source>
        <dbReference type="EMBL" id="KIR80253.1"/>
    </source>
</evidence>
<evidence type="ECO:0000259" key="6">
    <source>
        <dbReference type="PROSITE" id="PS00623"/>
    </source>
</evidence>
<proteinExistence type="inferred from homology"/>
<comment type="cofactor">
    <cofactor evidence="1">
        <name>FAD</name>
        <dbReference type="ChEBI" id="CHEBI:57692"/>
    </cofactor>
</comment>
<reference evidence="7 8" key="1">
    <citation type="submission" date="2015-01" db="EMBL/GenBank/DDBJ databases">
        <title>The Genome Sequence of Cryptococcus gattii EJB2.</title>
        <authorList>
            <consortium name="The Broad Institute Genomics Platform"/>
            <person name="Cuomo C."/>
            <person name="Litvintseva A."/>
            <person name="Chen Y."/>
            <person name="Heitman J."/>
            <person name="Sun S."/>
            <person name="Springer D."/>
            <person name="Dromer F."/>
            <person name="Young S."/>
            <person name="Zeng Q."/>
            <person name="Gargeya S."/>
            <person name="Abouelleil A."/>
            <person name="Alvarado L."/>
            <person name="Chapman S.B."/>
            <person name="Gainer-Dewar J."/>
            <person name="Goldberg J."/>
            <person name="Griggs A."/>
            <person name="Gujja S."/>
            <person name="Hansen M."/>
            <person name="Howarth C."/>
            <person name="Imamovic A."/>
            <person name="Larimer J."/>
            <person name="Murphy C."/>
            <person name="Naylor J."/>
            <person name="Pearson M."/>
            <person name="Priest M."/>
            <person name="Roberts A."/>
            <person name="Saif S."/>
            <person name="Shea T."/>
            <person name="Sykes S."/>
            <person name="Wortman J."/>
            <person name="Nusbaum C."/>
            <person name="Birren B."/>
        </authorList>
    </citation>
    <scope>NUCLEOTIDE SEQUENCE [LARGE SCALE GENOMIC DNA]</scope>
    <source>
        <strain evidence="7 8">EJB2</strain>
    </source>
</reference>
<dbReference type="Gene3D" id="3.50.50.60">
    <property type="entry name" value="FAD/NAD(P)-binding domain"/>
    <property type="match status" value="1"/>
</dbReference>
<name>A0ABR5BX77_9TREE</name>
<evidence type="ECO:0000256" key="4">
    <source>
        <dbReference type="ARBA" id="ARBA00022827"/>
    </source>
</evidence>
<gene>
    <name evidence="7" type="ORF">I306_02680</name>
</gene>
<dbReference type="SUPFAM" id="SSF54373">
    <property type="entry name" value="FAD-linked reductases, C-terminal domain"/>
    <property type="match status" value="1"/>
</dbReference>
<keyword evidence="3 5" id="KW-0285">Flavoprotein</keyword>
<dbReference type="InterPro" id="IPR012132">
    <property type="entry name" value="GMC_OxRdtase"/>
</dbReference>
<keyword evidence="4 5" id="KW-0274">FAD</keyword>
<organism evidence="7 8">
    <name type="scientific">Cryptococcus gattii EJB2</name>
    <dbReference type="NCBI Taxonomy" id="1296103"/>
    <lineage>
        <taxon>Eukaryota</taxon>
        <taxon>Fungi</taxon>
        <taxon>Dikarya</taxon>
        <taxon>Basidiomycota</taxon>
        <taxon>Agaricomycotina</taxon>
        <taxon>Tremellomycetes</taxon>
        <taxon>Tremellales</taxon>
        <taxon>Cryptococcaceae</taxon>
        <taxon>Cryptococcus</taxon>
        <taxon>Cryptococcus gattii species complex</taxon>
    </lineage>
</organism>
<dbReference type="EMBL" id="KN848641">
    <property type="protein sequence ID" value="KIR80253.1"/>
    <property type="molecule type" value="Genomic_DNA"/>
</dbReference>
<dbReference type="PANTHER" id="PTHR11552">
    <property type="entry name" value="GLUCOSE-METHANOL-CHOLINE GMC OXIDOREDUCTASE"/>
    <property type="match status" value="1"/>
</dbReference>
<protein>
    <submittedName>
        <fullName evidence="7">Glucose-methanol-choline oxidoreductase</fullName>
    </submittedName>
</protein>
<dbReference type="Proteomes" id="UP000054272">
    <property type="component" value="Unassembled WGS sequence"/>
</dbReference>
<dbReference type="PIRSF" id="PIRSF000137">
    <property type="entry name" value="Alcohol_oxidase"/>
    <property type="match status" value="1"/>
</dbReference>
<feature type="domain" description="Glucose-methanol-choline oxidoreductase N-terminal" evidence="6">
    <location>
        <begin position="95"/>
        <end position="118"/>
    </location>
</feature>
<sequence length="588" mass="65269">MVHTATHPKDAPKNFDFIVLGGGAGGCTVAGRLAENPNVSVLLVEAGVHNPSEISDITTPAKAMGLRNSEYDWKYKTTMIDRPDYTRIEKPNTRGKVLGGSTALNYYTWVRGSAATFNDWEEFGGSTWNWENTKNYFNKSTTYHDDLGLFPDDIRSIGNKGGPVDISHSDLVPELKPWRDALERAWISKGHEVTVDVYNGVQKGLFKCVNSIYKGVRSTAAAFLEGKPNITLASSTISKKIIFEGKTAIGVTVIGVDNREYDFYANREVIVAQGVYESAKILMLSGIGIKSDLEALSIQCIVDSKHVGQNLQDHPILSHVFKIKDGFGLDNHLLRAGAEHDGAIASYRKNHNGPLSSGLLELVAFPRIDERLEKHKEYRDYKAQNGGKDPFGPDGQPHFEIDFVPMFADAFQWHFPTPPTGDYMTIIVDLMRPLSQNGEVKLNSVDPFEQPYINLNFFSHDLDLIALREGVRFIDDILMNGDGMKDIVEGDYPWPMPRSSDEGMIRQILERSQTGFHPCGTARIGKDIDHGVVGPELTVHGVKNLRVADASVFPLIPDCRIQNVVYMVGEKAADFIKAAHPDLYKESK</sequence>
<accession>A0ABR5BX77</accession>
<keyword evidence="8" id="KW-1185">Reference proteome</keyword>
<evidence type="ECO:0000256" key="5">
    <source>
        <dbReference type="RuleBase" id="RU003968"/>
    </source>
</evidence>
<evidence type="ECO:0000256" key="2">
    <source>
        <dbReference type="ARBA" id="ARBA00010790"/>
    </source>
</evidence>
<evidence type="ECO:0000256" key="1">
    <source>
        <dbReference type="ARBA" id="ARBA00001974"/>
    </source>
</evidence>
<dbReference type="Pfam" id="PF00732">
    <property type="entry name" value="GMC_oxred_N"/>
    <property type="match status" value="1"/>
</dbReference>
<dbReference type="InterPro" id="IPR036188">
    <property type="entry name" value="FAD/NAD-bd_sf"/>
</dbReference>
<evidence type="ECO:0000313" key="8">
    <source>
        <dbReference type="Proteomes" id="UP000054272"/>
    </source>
</evidence>
<dbReference type="InterPro" id="IPR007867">
    <property type="entry name" value="GMC_OxRtase_C"/>
</dbReference>
<dbReference type="SUPFAM" id="SSF51905">
    <property type="entry name" value="FAD/NAD(P)-binding domain"/>
    <property type="match status" value="1"/>
</dbReference>
<dbReference type="PANTHER" id="PTHR11552:SF147">
    <property type="entry name" value="CHOLINE DEHYDROGENASE, MITOCHONDRIAL"/>
    <property type="match status" value="1"/>
</dbReference>
<dbReference type="Gene3D" id="3.30.560.10">
    <property type="entry name" value="Glucose Oxidase, domain 3"/>
    <property type="match status" value="1"/>
</dbReference>
<dbReference type="PROSITE" id="PS00623">
    <property type="entry name" value="GMC_OXRED_1"/>
    <property type="match status" value="1"/>
</dbReference>